<dbReference type="Gene3D" id="6.10.250.3450">
    <property type="match status" value="1"/>
</dbReference>
<evidence type="ECO:0000256" key="7">
    <source>
        <dbReference type="ARBA" id="ARBA00022980"/>
    </source>
</evidence>
<dbReference type="InterPro" id="IPR001854">
    <property type="entry name" value="Ribosomal_uL29"/>
</dbReference>
<dbReference type="SUPFAM" id="SSF46561">
    <property type="entry name" value="Ribosomal protein L29 (L29p)"/>
    <property type="match status" value="1"/>
</dbReference>
<evidence type="ECO:0000256" key="8">
    <source>
        <dbReference type="ARBA" id="ARBA00023049"/>
    </source>
</evidence>
<gene>
    <name evidence="12" type="ORF">DYB32_005281</name>
</gene>
<dbReference type="GO" id="GO:0008270">
    <property type="term" value="F:zinc ion binding"/>
    <property type="evidence" value="ECO:0007669"/>
    <property type="project" value="InterPro"/>
</dbReference>
<dbReference type="Pfam" id="PF00246">
    <property type="entry name" value="Peptidase_M14"/>
    <property type="match status" value="1"/>
</dbReference>
<dbReference type="Gene3D" id="3.40.630.10">
    <property type="entry name" value="Zn peptidases"/>
    <property type="match status" value="1"/>
</dbReference>
<dbReference type="GO" id="GO:0006412">
    <property type="term" value="P:translation"/>
    <property type="evidence" value="ECO:0007669"/>
    <property type="project" value="InterPro"/>
</dbReference>
<dbReference type="FunFam" id="6.10.250.3450:FF:000001">
    <property type="entry name" value="60S ribosomal protein L35"/>
    <property type="match status" value="1"/>
</dbReference>
<evidence type="ECO:0000256" key="1">
    <source>
        <dbReference type="ARBA" id="ARBA00001947"/>
    </source>
</evidence>
<dbReference type="PRINTS" id="PR00765">
    <property type="entry name" value="CRBOXYPTASEA"/>
</dbReference>
<keyword evidence="5" id="KW-0378">Hydrolase</keyword>
<dbReference type="AlphaFoldDB" id="A0A3R6Z3K7"/>
<sequence length="512" mass="56180">MPITHVFCPIPSSGNIASPRDDLMAGNTLWVALTAACAAIAHSQNPDVVANAACQEAATPYLTSTLVPGQFASSSFFDCFRPQDQMFEYLDALVARTPNNTLTKFTISKTFVGRPIPAYKIAGATGGRSTVVVLSMMHAREWITGSATIYAMATLIDELVTRNKPLLYDWVFVPITNLDGYVATWTTEERLRRKNVNPLGESIPYDPVADSSQSGVDLNRNFGPLSSFNLVPTPKSSLTYPGPSPYSEPETMGIHTWLQSHLEVVGAIDIHSYAGLILTPFASTSAPPDAPFNEKFNALGQAMQDAIFKDTGVVYGAQQASKLYLAYGSFSEYFFRQYGKPSITFELKGKSFIVPSSSIPSSGDHIVAVLRSFAESIPAFLANVSVPTPSPADVKLQVKAHELRNKTKSELLAELDDFQQELAQVTGGAASKLAKIKIVRRSIARVLTVYNQTQKARLREKLGHGKHIPVDLREKKTRAIRRALTKEEKAIKTLKQQKKEAYFPKRRFAVKA</sequence>
<evidence type="ECO:0000256" key="4">
    <source>
        <dbReference type="ARBA" id="ARBA00022670"/>
    </source>
</evidence>
<dbReference type="HAMAP" id="MF_00374">
    <property type="entry name" value="Ribosomal_uL29"/>
    <property type="match status" value="1"/>
</dbReference>
<comment type="cofactor">
    <cofactor evidence="1">
        <name>Zn(2+)</name>
        <dbReference type="ChEBI" id="CHEBI:29105"/>
    </cofactor>
</comment>
<evidence type="ECO:0000256" key="9">
    <source>
        <dbReference type="ARBA" id="ARBA00023274"/>
    </source>
</evidence>
<accession>A0A3R6Z3K7</accession>
<dbReference type="EMBL" id="QUSY01000461">
    <property type="protein sequence ID" value="RHY29272.1"/>
    <property type="molecule type" value="Genomic_DNA"/>
</dbReference>
<dbReference type="GO" id="GO:1990904">
    <property type="term" value="C:ribonucleoprotein complex"/>
    <property type="evidence" value="ECO:0007669"/>
    <property type="project" value="UniProtKB-KW"/>
</dbReference>
<dbReference type="CDD" id="cd00427">
    <property type="entry name" value="Ribosomal_L29_HIP"/>
    <property type="match status" value="1"/>
</dbReference>
<dbReference type="GO" id="GO:0004181">
    <property type="term" value="F:metallocarboxypeptidase activity"/>
    <property type="evidence" value="ECO:0007669"/>
    <property type="project" value="InterPro"/>
</dbReference>
<dbReference type="Proteomes" id="UP000285060">
    <property type="component" value="Unassembled WGS sequence"/>
</dbReference>
<evidence type="ECO:0000256" key="5">
    <source>
        <dbReference type="ARBA" id="ARBA00022801"/>
    </source>
</evidence>
<dbReference type="SUPFAM" id="SSF53187">
    <property type="entry name" value="Zn-dependent exopeptidases"/>
    <property type="match status" value="1"/>
</dbReference>
<dbReference type="GO" id="GO:0003735">
    <property type="term" value="F:structural constituent of ribosome"/>
    <property type="evidence" value="ECO:0007669"/>
    <property type="project" value="InterPro"/>
</dbReference>
<evidence type="ECO:0000256" key="3">
    <source>
        <dbReference type="ARBA" id="ARBA00009254"/>
    </source>
</evidence>
<dbReference type="FunFam" id="1.10.287.310:FF:000002">
    <property type="entry name" value="60S ribosomal protein L35"/>
    <property type="match status" value="1"/>
</dbReference>
<dbReference type="InterPro" id="IPR036049">
    <property type="entry name" value="Ribosomal_uL29_sf"/>
</dbReference>
<dbReference type="Gene3D" id="1.10.287.310">
    <property type="match status" value="1"/>
</dbReference>
<comment type="caution">
    <text evidence="12">The sequence shown here is derived from an EMBL/GenBank/DDBJ whole genome shotgun (WGS) entry which is preliminary data.</text>
</comment>
<dbReference type="PANTHER" id="PTHR11705">
    <property type="entry name" value="PROTEASE FAMILY M14 CARBOXYPEPTIDASE A,B"/>
    <property type="match status" value="1"/>
</dbReference>
<dbReference type="GO" id="GO:0005615">
    <property type="term" value="C:extracellular space"/>
    <property type="evidence" value="ECO:0007669"/>
    <property type="project" value="TreeGrafter"/>
</dbReference>
<comment type="similarity">
    <text evidence="2 10">Belongs to the peptidase M14 family.</text>
</comment>
<reference evidence="12 13" key="1">
    <citation type="submission" date="2018-08" db="EMBL/GenBank/DDBJ databases">
        <title>Aphanomyces genome sequencing and annotation.</title>
        <authorList>
            <person name="Minardi D."/>
            <person name="Oidtmann B."/>
            <person name="Van Der Giezen M."/>
            <person name="Studholme D.J."/>
        </authorList>
    </citation>
    <scope>NUCLEOTIDE SEQUENCE [LARGE SCALE GENOMIC DNA]</scope>
    <source>
        <strain evidence="12 13">NJM0002</strain>
    </source>
</reference>
<dbReference type="VEuPathDB" id="FungiDB:H310_04130"/>
<evidence type="ECO:0000313" key="12">
    <source>
        <dbReference type="EMBL" id="RHY29272.1"/>
    </source>
</evidence>
<evidence type="ECO:0000313" key="13">
    <source>
        <dbReference type="Proteomes" id="UP000285060"/>
    </source>
</evidence>
<proteinExistence type="inferred from homology"/>
<protein>
    <recommendedName>
        <fullName evidence="11">Peptidase M14 domain-containing protein</fullName>
    </recommendedName>
</protein>
<dbReference type="PROSITE" id="PS00579">
    <property type="entry name" value="RIBOSOMAL_L29"/>
    <property type="match status" value="1"/>
</dbReference>
<dbReference type="GO" id="GO:0006508">
    <property type="term" value="P:proteolysis"/>
    <property type="evidence" value="ECO:0007669"/>
    <property type="project" value="UniProtKB-KW"/>
</dbReference>
<evidence type="ECO:0000256" key="6">
    <source>
        <dbReference type="ARBA" id="ARBA00022833"/>
    </source>
</evidence>
<evidence type="ECO:0000256" key="2">
    <source>
        <dbReference type="ARBA" id="ARBA00005988"/>
    </source>
</evidence>
<keyword evidence="7" id="KW-0689">Ribosomal protein</keyword>
<dbReference type="PANTHER" id="PTHR11705:SF143">
    <property type="entry name" value="SLL0236 PROTEIN"/>
    <property type="match status" value="1"/>
</dbReference>
<evidence type="ECO:0000256" key="10">
    <source>
        <dbReference type="PROSITE-ProRule" id="PRU01379"/>
    </source>
</evidence>
<keyword evidence="6" id="KW-0862">Zinc</keyword>
<dbReference type="InterPro" id="IPR000834">
    <property type="entry name" value="Peptidase_M14"/>
</dbReference>
<keyword evidence="13" id="KW-1185">Reference proteome</keyword>
<evidence type="ECO:0000259" key="11">
    <source>
        <dbReference type="PROSITE" id="PS52035"/>
    </source>
</evidence>
<dbReference type="NCBIfam" id="TIGR00012">
    <property type="entry name" value="L29"/>
    <property type="match status" value="1"/>
</dbReference>
<organism evidence="12 13">
    <name type="scientific">Aphanomyces invadans</name>
    <dbReference type="NCBI Taxonomy" id="157072"/>
    <lineage>
        <taxon>Eukaryota</taxon>
        <taxon>Sar</taxon>
        <taxon>Stramenopiles</taxon>
        <taxon>Oomycota</taxon>
        <taxon>Saprolegniomycetes</taxon>
        <taxon>Saprolegniales</taxon>
        <taxon>Verrucalvaceae</taxon>
        <taxon>Aphanomyces</taxon>
    </lineage>
</organism>
<keyword evidence="8" id="KW-0482">Metalloprotease</keyword>
<dbReference type="Pfam" id="PF00831">
    <property type="entry name" value="Ribosomal_L29"/>
    <property type="match status" value="1"/>
</dbReference>
<dbReference type="VEuPathDB" id="FungiDB:H310_04094"/>
<feature type="active site" description="Proton donor/acceptor" evidence="10">
    <location>
        <position position="346"/>
    </location>
</feature>
<feature type="domain" description="Peptidase M14" evidence="11">
    <location>
        <begin position="79"/>
        <end position="377"/>
    </location>
</feature>
<keyword evidence="4" id="KW-0645">Protease</keyword>
<comment type="similarity">
    <text evidence="3">Belongs to the universal ribosomal protein uL29 family.</text>
</comment>
<dbReference type="InterPro" id="IPR018254">
    <property type="entry name" value="Ribosomal_uL29_CS"/>
</dbReference>
<keyword evidence="9" id="KW-0687">Ribonucleoprotein</keyword>
<name>A0A3R6Z3K7_9STRA</name>
<dbReference type="PROSITE" id="PS52035">
    <property type="entry name" value="PEPTIDASE_M14"/>
    <property type="match status" value="1"/>
</dbReference>
<dbReference type="SMART" id="SM00631">
    <property type="entry name" value="Zn_pept"/>
    <property type="match status" value="1"/>
</dbReference>
<dbReference type="GO" id="GO:0005840">
    <property type="term" value="C:ribosome"/>
    <property type="evidence" value="ECO:0007669"/>
    <property type="project" value="UniProtKB-KW"/>
</dbReference>